<protein>
    <recommendedName>
        <fullName evidence="3">Methyltransferase domain-containing protein</fullName>
    </recommendedName>
</protein>
<proteinExistence type="predicted"/>
<dbReference type="RefSeq" id="WP_146850751.1">
    <property type="nucleotide sequence ID" value="NZ_BKAG01000015.1"/>
</dbReference>
<keyword evidence="2" id="KW-1185">Reference proteome</keyword>
<evidence type="ECO:0000313" key="1">
    <source>
        <dbReference type="EMBL" id="GEP43174.1"/>
    </source>
</evidence>
<dbReference type="Proteomes" id="UP000321577">
    <property type="component" value="Unassembled WGS sequence"/>
</dbReference>
<evidence type="ECO:0000313" key="2">
    <source>
        <dbReference type="Proteomes" id="UP000321577"/>
    </source>
</evidence>
<dbReference type="OrthoDB" id="9800454at2"/>
<dbReference type="SUPFAM" id="SSF53335">
    <property type="entry name" value="S-adenosyl-L-methionine-dependent methyltransferases"/>
    <property type="match status" value="1"/>
</dbReference>
<comment type="caution">
    <text evidence="1">The sequence shown here is derived from an EMBL/GenBank/DDBJ whole genome shotgun (WGS) entry which is preliminary data.</text>
</comment>
<reference evidence="1 2" key="1">
    <citation type="submission" date="2019-07" db="EMBL/GenBank/DDBJ databases">
        <title>Whole genome shotgun sequence of Brevifollis gellanilyticus NBRC 108608.</title>
        <authorList>
            <person name="Hosoyama A."/>
            <person name="Uohara A."/>
            <person name="Ohji S."/>
            <person name="Ichikawa N."/>
        </authorList>
    </citation>
    <scope>NUCLEOTIDE SEQUENCE [LARGE SCALE GENOMIC DNA]</scope>
    <source>
        <strain evidence="1 2">NBRC 108608</strain>
    </source>
</reference>
<dbReference type="AlphaFoldDB" id="A0A512M8V2"/>
<evidence type="ECO:0008006" key="3">
    <source>
        <dbReference type="Google" id="ProtNLM"/>
    </source>
</evidence>
<dbReference type="Gene3D" id="3.40.50.150">
    <property type="entry name" value="Vaccinia Virus protein VP39"/>
    <property type="match status" value="1"/>
</dbReference>
<gene>
    <name evidence="1" type="ORF">BGE01nite_24650</name>
</gene>
<dbReference type="EMBL" id="BKAG01000015">
    <property type="protein sequence ID" value="GEP43174.1"/>
    <property type="molecule type" value="Genomic_DNA"/>
</dbReference>
<name>A0A512M8V2_9BACT</name>
<organism evidence="1 2">
    <name type="scientific">Brevifollis gellanilyticus</name>
    <dbReference type="NCBI Taxonomy" id="748831"/>
    <lineage>
        <taxon>Bacteria</taxon>
        <taxon>Pseudomonadati</taxon>
        <taxon>Verrucomicrobiota</taxon>
        <taxon>Verrucomicrobiia</taxon>
        <taxon>Verrucomicrobiales</taxon>
        <taxon>Verrucomicrobiaceae</taxon>
    </lineage>
</organism>
<dbReference type="InterPro" id="IPR029063">
    <property type="entry name" value="SAM-dependent_MTases_sf"/>
</dbReference>
<sequence length="223" mass="25733">MRTRVLQQELLETYPDDHPDAITGREDLLLVNAVMGNHRWMESMLRQHYQPGWKVTEIGAGDGALSRRFVEAGICEASCLHAFDLAGQPASWPREAVWTQGDLFQQPLPDSEVLIANLFLHHFTDEQLREIGRRVPPRTQIILAAEPERRWMHTVMGCFFSWLAELHPITQFDMQVSIRAGFRDDELPRSLGLDERDWQWQCKATPLGGYRLMAVRRLTKSIT</sequence>
<accession>A0A512M8V2</accession>